<comment type="caution">
    <text evidence="2">The sequence shown here is derived from an EMBL/GenBank/DDBJ whole genome shotgun (WGS) entry which is preliminary data.</text>
</comment>
<dbReference type="InterPro" id="IPR002818">
    <property type="entry name" value="DJ-1/PfpI"/>
</dbReference>
<evidence type="ECO:0000313" key="2">
    <source>
        <dbReference type="EMBL" id="MBE5039918.1"/>
    </source>
</evidence>
<reference evidence="2" key="1">
    <citation type="submission" date="2020-10" db="EMBL/GenBank/DDBJ databases">
        <title>ChiBAC.</title>
        <authorList>
            <person name="Zenner C."/>
            <person name="Hitch T.C.A."/>
            <person name="Clavel T."/>
        </authorList>
    </citation>
    <scope>NUCLEOTIDE SEQUENCE</scope>
    <source>
        <strain evidence="2">DSM 107454</strain>
    </source>
</reference>
<protein>
    <submittedName>
        <fullName evidence="2">DJ-1/PfpI family protein</fullName>
    </submittedName>
</protein>
<accession>A0A9D5LXU5</accession>
<dbReference type="EMBL" id="JADCKB010000009">
    <property type="protein sequence ID" value="MBE5039918.1"/>
    <property type="molecule type" value="Genomic_DNA"/>
</dbReference>
<dbReference type="InterPro" id="IPR050325">
    <property type="entry name" value="Prot/Nucl_acid_deglycase"/>
</dbReference>
<dbReference type="CDD" id="cd03135">
    <property type="entry name" value="GATase1_DJ-1"/>
    <property type="match status" value="1"/>
</dbReference>
<dbReference type="InterPro" id="IPR029062">
    <property type="entry name" value="Class_I_gatase-like"/>
</dbReference>
<gene>
    <name evidence="2" type="ORF">INF28_05505</name>
</gene>
<dbReference type="GO" id="GO:0005737">
    <property type="term" value="C:cytoplasm"/>
    <property type="evidence" value="ECO:0007669"/>
    <property type="project" value="TreeGrafter"/>
</dbReference>
<dbReference type="PANTHER" id="PTHR48094">
    <property type="entry name" value="PROTEIN/NUCLEIC ACID DEGLYCASE DJ-1-RELATED"/>
    <property type="match status" value="1"/>
</dbReference>
<name>A0A9D5LXU5_9FIRM</name>
<dbReference type="InterPro" id="IPR006287">
    <property type="entry name" value="DJ-1"/>
</dbReference>
<dbReference type="NCBIfam" id="TIGR01383">
    <property type="entry name" value="not_thiJ"/>
    <property type="match status" value="1"/>
</dbReference>
<dbReference type="Proteomes" id="UP000806542">
    <property type="component" value="Unassembled WGS sequence"/>
</dbReference>
<proteinExistence type="predicted"/>
<dbReference type="PANTHER" id="PTHR48094:SF12">
    <property type="entry name" value="PARKINSON DISEASE PROTEIN 7 HOMOLOG"/>
    <property type="match status" value="1"/>
</dbReference>
<dbReference type="RefSeq" id="WP_226392469.1">
    <property type="nucleotide sequence ID" value="NZ_JADCKB010000009.1"/>
</dbReference>
<dbReference type="Pfam" id="PF01965">
    <property type="entry name" value="DJ-1_PfpI"/>
    <property type="match status" value="1"/>
</dbReference>
<sequence>MLYLLLADGFEETEAIAPLDVIRRAGMEIKTVGVTGEVVTGSHGIAVHADLQIDDIFGKDMDGVILPGGMPGTLHLQKSLKVAAILQRCYKRERMIAAICAAPMVLGGMGLLKGRQATCFPGFEEKLEGAILSEKFVVRDGQFITAKGAGAALAFGAEIVNYFAGETESGKGQEILAQMQTPGL</sequence>
<dbReference type="AlphaFoldDB" id="A0A9D5LXU5"/>
<evidence type="ECO:0000259" key="1">
    <source>
        <dbReference type="Pfam" id="PF01965"/>
    </source>
</evidence>
<feature type="domain" description="DJ-1/PfpI" evidence="1">
    <location>
        <begin position="3"/>
        <end position="161"/>
    </location>
</feature>
<dbReference type="Gene3D" id="3.40.50.880">
    <property type="match status" value="1"/>
</dbReference>
<evidence type="ECO:0000313" key="3">
    <source>
        <dbReference type="Proteomes" id="UP000806542"/>
    </source>
</evidence>
<organism evidence="2 3">
    <name type="scientific">Ructibacterium gallinarum</name>
    <dbReference type="NCBI Taxonomy" id="2779355"/>
    <lineage>
        <taxon>Bacteria</taxon>
        <taxon>Bacillati</taxon>
        <taxon>Bacillota</taxon>
        <taxon>Clostridia</taxon>
        <taxon>Eubacteriales</taxon>
        <taxon>Oscillospiraceae</taxon>
        <taxon>Ructibacterium</taxon>
    </lineage>
</organism>
<dbReference type="SUPFAM" id="SSF52317">
    <property type="entry name" value="Class I glutamine amidotransferase-like"/>
    <property type="match status" value="1"/>
</dbReference>
<keyword evidence="3" id="KW-1185">Reference proteome</keyword>